<evidence type="ECO:0000313" key="9">
    <source>
        <dbReference type="Proteomes" id="UP000545493"/>
    </source>
</evidence>
<dbReference type="SUPFAM" id="SSF48264">
    <property type="entry name" value="Cytochrome P450"/>
    <property type="match status" value="1"/>
</dbReference>
<dbReference type="GO" id="GO:0016705">
    <property type="term" value="F:oxidoreductase activity, acting on paired donors, with incorporation or reduction of molecular oxygen"/>
    <property type="evidence" value="ECO:0007669"/>
    <property type="project" value="InterPro"/>
</dbReference>
<dbReference type="PANTHER" id="PTHR46696:SF1">
    <property type="entry name" value="CYTOCHROME P450 YJIB-RELATED"/>
    <property type="match status" value="1"/>
</dbReference>
<keyword evidence="4 7" id="KW-0560">Oxidoreductase</keyword>
<proteinExistence type="inferred from homology"/>
<dbReference type="PANTHER" id="PTHR46696">
    <property type="entry name" value="P450, PUTATIVE (EUROFUNG)-RELATED"/>
    <property type="match status" value="1"/>
</dbReference>
<evidence type="ECO:0000313" key="8">
    <source>
        <dbReference type="EMBL" id="NIJ11885.1"/>
    </source>
</evidence>
<accession>A0A7X5UPP5</accession>
<organism evidence="8 9">
    <name type="scientific">Saccharomonospora amisosensis</name>
    <dbReference type="NCBI Taxonomy" id="1128677"/>
    <lineage>
        <taxon>Bacteria</taxon>
        <taxon>Bacillati</taxon>
        <taxon>Actinomycetota</taxon>
        <taxon>Actinomycetes</taxon>
        <taxon>Pseudonocardiales</taxon>
        <taxon>Pseudonocardiaceae</taxon>
        <taxon>Saccharomonospora</taxon>
    </lineage>
</organism>
<dbReference type="CDD" id="cd20625">
    <property type="entry name" value="CYP164-like"/>
    <property type="match status" value="1"/>
</dbReference>
<dbReference type="GO" id="GO:0004497">
    <property type="term" value="F:monooxygenase activity"/>
    <property type="evidence" value="ECO:0007669"/>
    <property type="project" value="UniProtKB-KW"/>
</dbReference>
<dbReference type="GO" id="GO:0005506">
    <property type="term" value="F:iron ion binding"/>
    <property type="evidence" value="ECO:0007669"/>
    <property type="project" value="InterPro"/>
</dbReference>
<evidence type="ECO:0000256" key="1">
    <source>
        <dbReference type="ARBA" id="ARBA00010617"/>
    </source>
</evidence>
<evidence type="ECO:0000256" key="4">
    <source>
        <dbReference type="ARBA" id="ARBA00023002"/>
    </source>
</evidence>
<dbReference type="Pfam" id="PF00067">
    <property type="entry name" value="p450"/>
    <property type="match status" value="2"/>
</dbReference>
<evidence type="ECO:0008006" key="10">
    <source>
        <dbReference type="Google" id="ProtNLM"/>
    </source>
</evidence>
<dbReference type="PROSITE" id="PS00086">
    <property type="entry name" value="CYTOCHROME_P450"/>
    <property type="match status" value="1"/>
</dbReference>
<dbReference type="AlphaFoldDB" id="A0A7X5UPP5"/>
<dbReference type="Proteomes" id="UP000545493">
    <property type="component" value="Unassembled WGS sequence"/>
</dbReference>
<name>A0A7X5UPP5_9PSEU</name>
<keyword evidence="9" id="KW-1185">Reference proteome</keyword>
<dbReference type="EMBL" id="JAAOYM010000001">
    <property type="protein sequence ID" value="NIJ11885.1"/>
    <property type="molecule type" value="Genomic_DNA"/>
</dbReference>
<dbReference type="PRINTS" id="PR00359">
    <property type="entry name" value="BP450"/>
</dbReference>
<evidence type="ECO:0000256" key="2">
    <source>
        <dbReference type="ARBA" id="ARBA00022617"/>
    </source>
</evidence>
<evidence type="ECO:0000256" key="6">
    <source>
        <dbReference type="ARBA" id="ARBA00023033"/>
    </source>
</evidence>
<reference evidence="8 9" key="1">
    <citation type="submission" date="2020-03" db="EMBL/GenBank/DDBJ databases">
        <title>Sequencing the genomes of 1000 actinobacteria strains.</title>
        <authorList>
            <person name="Klenk H.-P."/>
        </authorList>
    </citation>
    <scope>NUCLEOTIDE SEQUENCE [LARGE SCALE GENOMIC DNA]</scope>
    <source>
        <strain evidence="8 9">DSM 45685</strain>
    </source>
</reference>
<dbReference type="InterPro" id="IPR001128">
    <property type="entry name" value="Cyt_P450"/>
</dbReference>
<comment type="similarity">
    <text evidence="1 7">Belongs to the cytochrome P450 family.</text>
</comment>
<keyword evidence="3 7" id="KW-0479">Metal-binding</keyword>
<dbReference type="FunFam" id="1.10.630.10:FF:000018">
    <property type="entry name" value="Cytochrome P450 monooxygenase"/>
    <property type="match status" value="1"/>
</dbReference>
<keyword evidence="6 7" id="KW-0503">Monooxygenase</keyword>
<keyword evidence="5 7" id="KW-0408">Iron</keyword>
<comment type="caution">
    <text evidence="8">The sequence shown here is derived from an EMBL/GenBank/DDBJ whole genome shotgun (WGS) entry which is preliminary data.</text>
</comment>
<gene>
    <name evidence="8" type="ORF">FHU38_002229</name>
</gene>
<sequence>MSAGTAVRFNPFSAAFRDDPYPLYQQLRERPVHKTLGMWVVSRHADVRAVLQDRTFSSELIPQLVSRQAERVAHEGVERIQRVLRLGRASLVFTDNPGHARLRGLVNRVFTARAVAALRPRAEAISGRLVERALADGGMDAIEGLAAPLPVEVLSDWMALPGELRNQVGPWTHAIRHLLEPGLLRGTVLARVAGVVEEFAQALREVVTLRRARPGTDLVSSLLAARTARGDRFGDEELAFVCIMCFVAGNETTRSLIGNTLLALLRHPEQAQRLRRKPGLAPAAVAEALRYDSPLQLTKRLTTRETEIGGVRVGAGEQVLLCLGSANRDPAVFAGPDVFDLARGARAHLAFGHGMHGCLGGALATMQAESALTCLYQRTEHVEREGDALAWQDHSFIIRGLKHLPVSLRGAR</sequence>
<dbReference type="RefSeq" id="WP_167169817.1">
    <property type="nucleotide sequence ID" value="NZ_JAAOYM010000001.1"/>
</dbReference>
<dbReference type="InterPro" id="IPR036396">
    <property type="entry name" value="Cyt_P450_sf"/>
</dbReference>
<dbReference type="GO" id="GO:0020037">
    <property type="term" value="F:heme binding"/>
    <property type="evidence" value="ECO:0007669"/>
    <property type="project" value="InterPro"/>
</dbReference>
<dbReference type="PRINTS" id="PR00385">
    <property type="entry name" value="P450"/>
</dbReference>
<protein>
    <recommendedName>
        <fullName evidence="10">Cytochrome P450</fullName>
    </recommendedName>
</protein>
<evidence type="ECO:0000256" key="7">
    <source>
        <dbReference type="RuleBase" id="RU000461"/>
    </source>
</evidence>
<evidence type="ECO:0000256" key="3">
    <source>
        <dbReference type="ARBA" id="ARBA00022723"/>
    </source>
</evidence>
<dbReference type="InterPro" id="IPR002397">
    <property type="entry name" value="Cyt_P450_B"/>
</dbReference>
<dbReference type="Gene3D" id="1.10.630.10">
    <property type="entry name" value="Cytochrome P450"/>
    <property type="match status" value="1"/>
</dbReference>
<keyword evidence="2 7" id="KW-0349">Heme</keyword>
<dbReference type="InterPro" id="IPR017972">
    <property type="entry name" value="Cyt_P450_CS"/>
</dbReference>
<evidence type="ECO:0000256" key="5">
    <source>
        <dbReference type="ARBA" id="ARBA00023004"/>
    </source>
</evidence>